<dbReference type="EMBL" id="LT670818">
    <property type="protein sequence ID" value="SHG70167.1"/>
    <property type="molecule type" value="Genomic_DNA"/>
</dbReference>
<organism evidence="1 2">
    <name type="scientific">Bradyrhizobium erythrophlei</name>
    <dbReference type="NCBI Taxonomy" id="1437360"/>
    <lineage>
        <taxon>Bacteria</taxon>
        <taxon>Pseudomonadati</taxon>
        <taxon>Pseudomonadota</taxon>
        <taxon>Alphaproteobacteria</taxon>
        <taxon>Hyphomicrobiales</taxon>
        <taxon>Nitrobacteraceae</taxon>
        <taxon>Bradyrhizobium</taxon>
    </lineage>
</organism>
<sequence>MHCFHDGFKIEAFEAGQGLWHARIRRADLKPVNIDGVSFSILEIGFAWSDPDTAIADAKAQIDQLKLKRYAGPLPQPELQAAAC</sequence>
<dbReference type="AlphaFoldDB" id="A0A1M5LYN0"/>
<evidence type="ECO:0000313" key="1">
    <source>
        <dbReference type="EMBL" id="SHG70167.1"/>
    </source>
</evidence>
<name>A0A1M5LYN0_9BRAD</name>
<evidence type="ECO:0000313" key="2">
    <source>
        <dbReference type="Proteomes" id="UP000190675"/>
    </source>
</evidence>
<gene>
    <name evidence="1" type="ORF">SAMN05444169_3733</name>
</gene>
<accession>A0A1M5LYN0</accession>
<dbReference type="OrthoDB" id="8239492at2"/>
<proteinExistence type="predicted"/>
<protein>
    <submittedName>
        <fullName evidence="1">Uncharacterized protein</fullName>
    </submittedName>
</protein>
<reference evidence="1 2" key="1">
    <citation type="submission" date="2016-11" db="EMBL/GenBank/DDBJ databases">
        <authorList>
            <person name="Jaros S."/>
            <person name="Januszkiewicz K."/>
            <person name="Wedrychowicz H."/>
        </authorList>
    </citation>
    <scope>NUCLEOTIDE SEQUENCE [LARGE SCALE GENOMIC DNA]</scope>
    <source>
        <strain evidence="1 2">GAS242</strain>
    </source>
</reference>
<dbReference type="Proteomes" id="UP000190675">
    <property type="component" value="Chromosome I"/>
</dbReference>
<dbReference type="RefSeq" id="WP_079567228.1">
    <property type="nucleotide sequence ID" value="NZ_LT670818.1"/>
</dbReference>